<dbReference type="Proteomes" id="UP000006242">
    <property type="component" value="Unassembled WGS sequence"/>
</dbReference>
<dbReference type="AlphaFoldDB" id="U2EMS6"/>
<gene>
    <name evidence="2" type="ORF">SSPSH_001999</name>
</gene>
<reference evidence="2 3" key="2">
    <citation type="journal article" date="2013" name="PLoS ONE">
        <title>INDIGO - INtegrated Data Warehouse of MIcrobial GenOmes with Examples from the Red Sea Extremophiles.</title>
        <authorList>
            <person name="Alam I."/>
            <person name="Antunes A."/>
            <person name="Kamau A.A."/>
            <person name="Ba Alawi W."/>
            <person name="Kalkatawi M."/>
            <person name="Stingl U."/>
            <person name="Bajic V.B."/>
        </authorList>
    </citation>
    <scope>NUCLEOTIDE SEQUENCE [LARGE SCALE GENOMIC DNA]</scope>
    <source>
        <strain evidence="2 3">E1L3A</strain>
    </source>
</reference>
<evidence type="ECO:0000313" key="2">
    <source>
        <dbReference type="EMBL" id="ERJ19160.1"/>
    </source>
</evidence>
<dbReference type="STRING" id="1033802.SSPSH_001999"/>
<keyword evidence="3" id="KW-1185">Reference proteome</keyword>
<keyword evidence="1" id="KW-0812">Transmembrane</keyword>
<reference evidence="2 3" key="1">
    <citation type="journal article" date="2011" name="J. Bacteriol.">
        <title>Genome sequence of Salinisphaera shabanensis, a gammaproteobacterium from the harsh, variable environment of the brine-seawater interface of the Shaban Deep in the Red Sea.</title>
        <authorList>
            <person name="Antunes A."/>
            <person name="Alam I."/>
            <person name="Bajic V.B."/>
            <person name="Stingl U."/>
        </authorList>
    </citation>
    <scope>NUCLEOTIDE SEQUENCE [LARGE SCALE GENOMIC DNA]</scope>
    <source>
        <strain evidence="2 3">E1L3A</strain>
    </source>
</reference>
<feature type="transmembrane region" description="Helical" evidence="1">
    <location>
        <begin position="28"/>
        <end position="47"/>
    </location>
</feature>
<comment type="caution">
    <text evidence="2">The sequence shown here is derived from an EMBL/GenBank/DDBJ whole genome shotgun (WGS) entry which is preliminary data.</text>
</comment>
<keyword evidence="1" id="KW-0472">Membrane</keyword>
<dbReference type="RefSeq" id="WP_006912734.1">
    <property type="nucleotide sequence ID" value="NZ_AFNV02000012.1"/>
</dbReference>
<name>U2EMS6_9GAMM</name>
<sequence length="101" mass="11711">MTTPRSSHESAEPEPTRIRFADMTWRDYVRIGLGVFFFLLGIAGLVLPILQGILFLIISAILLAPYSIWVQKQLRRFERRFPWIAQQARAVAARWNPGKRD</sequence>
<organism evidence="2 3">
    <name type="scientific">Salinisphaera shabanensis E1L3A</name>
    <dbReference type="NCBI Taxonomy" id="1033802"/>
    <lineage>
        <taxon>Bacteria</taxon>
        <taxon>Pseudomonadati</taxon>
        <taxon>Pseudomonadota</taxon>
        <taxon>Gammaproteobacteria</taxon>
        <taxon>Salinisphaerales</taxon>
        <taxon>Salinisphaeraceae</taxon>
        <taxon>Salinisphaera</taxon>
    </lineage>
</organism>
<protein>
    <recommendedName>
        <fullName evidence="4">Transmembrane protein</fullName>
    </recommendedName>
</protein>
<evidence type="ECO:0000256" key="1">
    <source>
        <dbReference type="SAM" id="Phobius"/>
    </source>
</evidence>
<dbReference type="EMBL" id="AFNV02000012">
    <property type="protein sequence ID" value="ERJ19160.1"/>
    <property type="molecule type" value="Genomic_DNA"/>
</dbReference>
<accession>U2EMS6</accession>
<keyword evidence="1" id="KW-1133">Transmembrane helix</keyword>
<proteinExistence type="predicted"/>
<feature type="transmembrane region" description="Helical" evidence="1">
    <location>
        <begin position="53"/>
        <end position="70"/>
    </location>
</feature>
<dbReference type="OrthoDB" id="7068179at2"/>
<evidence type="ECO:0008006" key="4">
    <source>
        <dbReference type="Google" id="ProtNLM"/>
    </source>
</evidence>
<evidence type="ECO:0000313" key="3">
    <source>
        <dbReference type="Proteomes" id="UP000006242"/>
    </source>
</evidence>